<name>A0A4C1ZEH3_EUMVA</name>
<dbReference type="AlphaFoldDB" id="A0A4C1ZEH3"/>
<dbReference type="EMBL" id="BGZK01001744">
    <property type="protein sequence ID" value="GBP85543.1"/>
    <property type="molecule type" value="Genomic_DNA"/>
</dbReference>
<accession>A0A4C1ZEH3</accession>
<evidence type="ECO:0000313" key="1">
    <source>
        <dbReference type="EMBL" id="GBP85543.1"/>
    </source>
</evidence>
<keyword evidence="2" id="KW-1185">Reference proteome</keyword>
<sequence>MNTAISEESPVHCWPLGGYRISNGEESDLCWSFGYAYAFIRYTGGVGSFYSKKPIFLRSCSILTANETERE</sequence>
<reference evidence="1 2" key="1">
    <citation type="journal article" date="2019" name="Commun. Biol.">
        <title>The bagworm genome reveals a unique fibroin gene that provides high tensile strength.</title>
        <authorList>
            <person name="Kono N."/>
            <person name="Nakamura H."/>
            <person name="Ohtoshi R."/>
            <person name="Tomita M."/>
            <person name="Numata K."/>
            <person name="Arakawa K."/>
        </authorList>
    </citation>
    <scope>NUCLEOTIDE SEQUENCE [LARGE SCALE GENOMIC DNA]</scope>
</reference>
<proteinExistence type="predicted"/>
<comment type="caution">
    <text evidence="1">The sequence shown here is derived from an EMBL/GenBank/DDBJ whole genome shotgun (WGS) entry which is preliminary data.</text>
</comment>
<evidence type="ECO:0000313" key="2">
    <source>
        <dbReference type="Proteomes" id="UP000299102"/>
    </source>
</evidence>
<gene>
    <name evidence="1" type="ORF">EVAR_58078_1</name>
</gene>
<organism evidence="1 2">
    <name type="scientific">Eumeta variegata</name>
    <name type="common">Bagworm moth</name>
    <name type="synonym">Eumeta japonica</name>
    <dbReference type="NCBI Taxonomy" id="151549"/>
    <lineage>
        <taxon>Eukaryota</taxon>
        <taxon>Metazoa</taxon>
        <taxon>Ecdysozoa</taxon>
        <taxon>Arthropoda</taxon>
        <taxon>Hexapoda</taxon>
        <taxon>Insecta</taxon>
        <taxon>Pterygota</taxon>
        <taxon>Neoptera</taxon>
        <taxon>Endopterygota</taxon>
        <taxon>Lepidoptera</taxon>
        <taxon>Glossata</taxon>
        <taxon>Ditrysia</taxon>
        <taxon>Tineoidea</taxon>
        <taxon>Psychidae</taxon>
        <taxon>Oiketicinae</taxon>
        <taxon>Eumeta</taxon>
    </lineage>
</organism>
<protein>
    <submittedName>
        <fullName evidence="1">Uncharacterized protein</fullName>
    </submittedName>
</protein>
<dbReference type="Proteomes" id="UP000299102">
    <property type="component" value="Unassembled WGS sequence"/>
</dbReference>